<name>A0A8J3IKU7_9CHLR</name>
<feature type="region of interest" description="Disordered" evidence="1">
    <location>
        <begin position="87"/>
        <end position="129"/>
    </location>
</feature>
<dbReference type="Proteomes" id="UP000597444">
    <property type="component" value="Unassembled WGS sequence"/>
</dbReference>
<proteinExistence type="predicted"/>
<evidence type="ECO:0000256" key="1">
    <source>
        <dbReference type="SAM" id="MobiDB-lite"/>
    </source>
</evidence>
<dbReference type="AlphaFoldDB" id="A0A8J3IKU7"/>
<evidence type="ECO:0000313" key="4">
    <source>
        <dbReference type="Proteomes" id="UP000597444"/>
    </source>
</evidence>
<feature type="domain" description="Zinc-ribbon" evidence="2">
    <location>
        <begin position="139"/>
        <end position="160"/>
    </location>
</feature>
<evidence type="ECO:0000313" key="3">
    <source>
        <dbReference type="EMBL" id="GHO91386.1"/>
    </source>
</evidence>
<evidence type="ECO:0000259" key="2">
    <source>
        <dbReference type="Pfam" id="PF13240"/>
    </source>
</evidence>
<reference evidence="3" key="1">
    <citation type="submission" date="2020-10" db="EMBL/GenBank/DDBJ databases">
        <title>Taxonomic study of unclassified bacteria belonging to the class Ktedonobacteria.</title>
        <authorList>
            <person name="Yabe S."/>
            <person name="Wang C.M."/>
            <person name="Zheng Y."/>
            <person name="Sakai Y."/>
            <person name="Cavaletti L."/>
            <person name="Monciardini P."/>
            <person name="Donadio S."/>
        </authorList>
    </citation>
    <scope>NUCLEOTIDE SEQUENCE</scope>
    <source>
        <strain evidence="3">ID150040</strain>
    </source>
</reference>
<feature type="compositionally biased region" description="Low complexity" evidence="1">
    <location>
        <begin position="118"/>
        <end position="129"/>
    </location>
</feature>
<keyword evidence="4" id="KW-1185">Reference proteome</keyword>
<gene>
    <name evidence="3" type="ORF">KSF_014340</name>
</gene>
<dbReference type="EMBL" id="BNJK01000001">
    <property type="protein sequence ID" value="GHO91386.1"/>
    <property type="molecule type" value="Genomic_DNA"/>
</dbReference>
<accession>A0A8J3IKU7</accession>
<protein>
    <recommendedName>
        <fullName evidence="2">Zinc-ribbon domain-containing protein</fullName>
    </recommendedName>
</protein>
<sequence length="161" mass="17526">MSDFIESAKNLVNSAVSRTGWEAQKQMRVRGKQGEIDKLLEQRQKLLDDLALTAMNLYQQGALTDSRLSRLCASVLELDHDVKTREGQLQDIKNEAYSPDQYGSVQTPDYTPPPVNPTPSANAGTSQQAGASAGAQSLCPNCGQPIRANALYCRNCGAKLR</sequence>
<dbReference type="InterPro" id="IPR026870">
    <property type="entry name" value="Zinc_ribbon_dom"/>
</dbReference>
<organism evidence="3 4">
    <name type="scientific">Reticulibacter mediterranei</name>
    <dbReference type="NCBI Taxonomy" id="2778369"/>
    <lineage>
        <taxon>Bacteria</taxon>
        <taxon>Bacillati</taxon>
        <taxon>Chloroflexota</taxon>
        <taxon>Ktedonobacteria</taxon>
        <taxon>Ktedonobacterales</taxon>
        <taxon>Reticulibacteraceae</taxon>
        <taxon>Reticulibacter</taxon>
    </lineage>
</organism>
<dbReference type="Pfam" id="PF13240">
    <property type="entry name" value="Zn_Ribbon_1"/>
    <property type="match status" value="1"/>
</dbReference>
<comment type="caution">
    <text evidence="3">The sequence shown here is derived from an EMBL/GenBank/DDBJ whole genome shotgun (WGS) entry which is preliminary data.</text>
</comment>